<name>A0AAE1CRM6_9GAST</name>
<dbReference type="EMBL" id="JAWDGP010007030">
    <property type="protein sequence ID" value="KAK3731098.1"/>
    <property type="molecule type" value="Genomic_DNA"/>
</dbReference>
<reference evidence="1" key="1">
    <citation type="journal article" date="2023" name="G3 (Bethesda)">
        <title>A reference genome for the long-term kleptoplast-retaining sea slug Elysia crispata morphotype clarki.</title>
        <authorList>
            <person name="Eastman K.E."/>
            <person name="Pendleton A.L."/>
            <person name="Shaikh M.A."/>
            <person name="Suttiyut T."/>
            <person name="Ogas R."/>
            <person name="Tomko P."/>
            <person name="Gavelis G."/>
            <person name="Widhalm J.R."/>
            <person name="Wisecaver J.H."/>
        </authorList>
    </citation>
    <scope>NUCLEOTIDE SEQUENCE</scope>
    <source>
        <strain evidence="1">ECLA1</strain>
    </source>
</reference>
<keyword evidence="2" id="KW-1185">Reference proteome</keyword>
<evidence type="ECO:0000313" key="2">
    <source>
        <dbReference type="Proteomes" id="UP001283361"/>
    </source>
</evidence>
<sequence>MYEIPLTLGRARCLGEASYCPFFSRLPARCLGEARTADLIKDSQPVVSSEDEALERVRTICPYHKAKSGSRVNIVRKMEFSRRGCYSCRYLQGAISVYKSEVYDLRNTHAQSLFTNQRFMT</sequence>
<dbReference type="Proteomes" id="UP001283361">
    <property type="component" value="Unassembled WGS sequence"/>
</dbReference>
<evidence type="ECO:0000313" key="1">
    <source>
        <dbReference type="EMBL" id="KAK3731098.1"/>
    </source>
</evidence>
<organism evidence="1 2">
    <name type="scientific">Elysia crispata</name>
    <name type="common">lettuce slug</name>
    <dbReference type="NCBI Taxonomy" id="231223"/>
    <lineage>
        <taxon>Eukaryota</taxon>
        <taxon>Metazoa</taxon>
        <taxon>Spiralia</taxon>
        <taxon>Lophotrochozoa</taxon>
        <taxon>Mollusca</taxon>
        <taxon>Gastropoda</taxon>
        <taxon>Heterobranchia</taxon>
        <taxon>Euthyneura</taxon>
        <taxon>Panpulmonata</taxon>
        <taxon>Sacoglossa</taxon>
        <taxon>Placobranchoidea</taxon>
        <taxon>Plakobranchidae</taxon>
        <taxon>Elysia</taxon>
    </lineage>
</organism>
<gene>
    <name evidence="1" type="ORF">RRG08_047793</name>
</gene>
<accession>A0AAE1CRM6</accession>
<comment type="caution">
    <text evidence="1">The sequence shown here is derived from an EMBL/GenBank/DDBJ whole genome shotgun (WGS) entry which is preliminary data.</text>
</comment>
<protein>
    <submittedName>
        <fullName evidence="1">Uncharacterized protein</fullName>
    </submittedName>
</protein>
<dbReference type="AlphaFoldDB" id="A0AAE1CRM6"/>
<proteinExistence type="predicted"/>